<name>G9X2Q1_9FIRM</name>
<proteinExistence type="predicted"/>
<comment type="caution">
    <text evidence="1">The sequence shown here is derived from an EMBL/GenBank/DDBJ whole genome shotgun (WGS) entry which is preliminary data.</text>
</comment>
<dbReference type="Proteomes" id="UP000006437">
    <property type="component" value="Unassembled WGS sequence"/>
</dbReference>
<dbReference type="BioCyc" id="EBAC796937-HMP:GMGH-660-MONOMER"/>
<accession>G9X2Q1</accession>
<dbReference type="RefSeq" id="WP_009524894.1">
    <property type="nucleotide sequence ID" value="NZ_JH414548.1"/>
</dbReference>
<reference evidence="1 2" key="1">
    <citation type="submission" date="2011-08" db="EMBL/GenBank/DDBJ databases">
        <title>The Genome Sequence of Eubacteriaceae bacterium ACC19a.</title>
        <authorList>
            <consortium name="The Broad Institute Genome Sequencing Platform"/>
            <person name="Earl A."/>
            <person name="Ward D."/>
            <person name="Feldgarden M."/>
            <person name="Gevers D."/>
            <person name="Sizova M."/>
            <person name="Hazen A."/>
            <person name="Epstein S."/>
            <person name="Young S.K."/>
            <person name="Zeng Q."/>
            <person name="Gargeya S."/>
            <person name="Fitzgerald M."/>
            <person name="Haas B."/>
            <person name="Abouelleil A."/>
            <person name="Alvarado L."/>
            <person name="Arachchi H.M."/>
            <person name="Berlin A."/>
            <person name="Brown A."/>
            <person name="Chapman S.B."/>
            <person name="Chen Z."/>
            <person name="Dunbar C."/>
            <person name="Freedman E."/>
            <person name="Gearin G."/>
            <person name="Gellesch M."/>
            <person name="Goldberg J."/>
            <person name="Griggs A."/>
            <person name="Gujja S."/>
            <person name="Heiman D."/>
            <person name="Howarth C."/>
            <person name="Larson L."/>
            <person name="Lui A."/>
            <person name="MacDonald P.J.P."/>
            <person name="Montmayeur A."/>
            <person name="Murphy C."/>
            <person name="Neiman D."/>
            <person name="Pearson M."/>
            <person name="Priest M."/>
            <person name="Roberts A."/>
            <person name="Saif S."/>
            <person name="Shea T."/>
            <person name="Shenoy N."/>
            <person name="Sisk P."/>
            <person name="Stolte C."/>
            <person name="Sykes S."/>
            <person name="Wortman J."/>
            <person name="Nusbaum C."/>
            <person name="Birren B."/>
        </authorList>
    </citation>
    <scope>NUCLEOTIDE SEQUENCE [LARGE SCALE GENOMIC DNA]</scope>
    <source>
        <strain evidence="1 2">ACC19a</strain>
    </source>
</reference>
<sequence>MCEDINGDNDTSTVDCRLIWKRGGGEIPMLSAKTPVNVIKLKENGRRNFL</sequence>
<organism evidence="1 2">
    <name type="scientific">Peptoanaerobacter stomatis</name>
    <dbReference type="NCBI Taxonomy" id="796937"/>
    <lineage>
        <taxon>Bacteria</taxon>
        <taxon>Bacillati</taxon>
        <taxon>Bacillota</taxon>
        <taxon>Clostridia</taxon>
        <taxon>Peptostreptococcales</taxon>
        <taxon>Filifactoraceae</taxon>
        <taxon>Peptoanaerobacter</taxon>
    </lineage>
</organism>
<dbReference type="HOGENOM" id="CLU_3120920_0_0_9"/>
<dbReference type="AlphaFoldDB" id="G9X2Q1"/>
<protein>
    <submittedName>
        <fullName evidence="1">Uncharacterized protein</fullName>
    </submittedName>
</protein>
<dbReference type="EMBL" id="AFZE01000056">
    <property type="protein sequence ID" value="EHL11121.1"/>
    <property type="molecule type" value="Genomic_DNA"/>
</dbReference>
<evidence type="ECO:0000313" key="2">
    <source>
        <dbReference type="Proteomes" id="UP000006437"/>
    </source>
</evidence>
<gene>
    <name evidence="1" type="ORF">HMPREF9629_00658</name>
</gene>
<evidence type="ECO:0000313" key="1">
    <source>
        <dbReference type="EMBL" id="EHL11121.1"/>
    </source>
</evidence>